<dbReference type="Proteomes" id="UP000461443">
    <property type="component" value="Unassembled WGS sequence"/>
</dbReference>
<accession>A0A845SCI2</accession>
<dbReference type="EMBL" id="WUBS01000004">
    <property type="protein sequence ID" value="NDL62583.1"/>
    <property type="molecule type" value="Genomic_DNA"/>
</dbReference>
<evidence type="ECO:0000256" key="1">
    <source>
        <dbReference type="SAM" id="SignalP"/>
    </source>
</evidence>
<protein>
    <submittedName>
        <fullName evidence="2">Lipoprotein</fullName>
    </submittedName>
</protein>
<dbReference type="AlphaFoldDB" id="A0A845SCI2"/>
<gene>
    <name evidence="2" type="ORF">GRH90_07425</name>
</gene>
<reference evidence="2 3" key="1">
    <citation type="submission" date="2019-12" db="EMBL/GenBank/DDBJ databases">
        <authorList>
            <person name="Lee S.D."/>
        </authorList>
    </citation>
    <scope>NUCLEOTIDE SEQUENCE [LARGE SCALE GENOMIC DNA]</scope>
    <source>
        <strain evidence="2 3">SAP-6</strain>
    </source>
</reference>
<sequence length="191" mass="21213">MKNLILAWLRLLFSCVLASSLLSGCNNLTQYTLSEQDVNAYLQKHNDFSKNIGIPGLANAHIVVSSLASEIGRAEPDKVRLSGNARLNIDTLFGSQQADAKLTLQAQPYYDKSQGAIYLKDMRLVDYQVRPADLDTTFRALSPYLDQSLKSYFDNTPAYVLDANRNKNEAMVKKLAQGLEVRPGKLVIPFG</sequence>
<dbReference type="RefSeq" id="WP_162365304.1">
    <property type="nucleotide sequence ID" value="NZ_WUBS01000004.1"/>
</dbReference>
<dbReference type="NCBIfam" id="NF007894">
    <property type="entry name" value="PRK10598.1"/>
    <property type="match status" value="1"/>
</dbReference>
<keyword evidence="2" id="KW-0449">Lipoprotein</keyword>
<reference evidence="2 3" key="2">
    <citation type="submission" date="2020-02" db="EMBL/GenBank/DDBJ databases">
        <title>The new genus of Enterobacteriales.</title>
        <authorList>
            <person name="Kim I.S."/>
        </authorList>
    </citation>
    <scope>NUCLEOTIDE SEQUENCE [LARGE SCALE GENOMIC DNA]</scope>
    <source>
        <strain evidence="2 3">SAP-6</strain>
    </source>
</reference>
<feature type="chain" id="PRO_5032628838" evidence="1">
    <location>
        <begin position="19"/>
        <end position="191"/>
    </location>
</feature>
<dbReference type="Pfam" id="PF07273">
    <property type="entry name" value="DUF1439"/>
    <property type="match status" value="1"/>
</dbReference>
<proteinExistence type="predicted"/>
<name>A0A845SCI2_9GAMM</name>
<keyword evidence="3" id="KW-1185">Reference proteome</keyword>
<dbReference type="PROSITE" id="PS51257">
    <property type="entry name" value="PROKAR_LIPOPROTEIN"/>
    <property type="match status" value="1"/>
</dbReference>
<comment type="caution">
    <text evidence="2">The sequence shown here is derived from an EMBL/GenBank/DDBJ whole genome shotgun (WGS) entry which is preliminary data.</text>
</comment>
<feature type="signal peptide" evidence="1">
    <location>
        <begin position="1"/>
        <end position="18"/>
    </location>
</feature>
<evidence type="ECO:0000313" key="2">
    <source>
        <dbReference type="EMBL" id="NDL62583.1"/>
    </source>
</evidence>
<keyword evidence="1" id="KW-0732">Signal</keyword>
<evidence type="ECO:0000313" key="3">
    <source>
        <dbReference type="Proteomes" id="UP000461443"/>
    </source>
</evidence>
<dbReference type="Gene3D" id="3.15.10.40">
    <property type="entry name" value="Uncharacterised protein PF07273, DUF1439"/>
    <property type="match status" value="1"/>
</dbReference>
<organism evidence="2 3">
    <name type="scientific">Acerihabitans arboris</name>
    <dbReference type="NCBI Taxonomy" id="2691583"/>
    <lineage>
        <taxon>Bacteria</taxon>
        <taxon>Pseudomonadati</taxon>
        <taxon>Pseudomonadota</taxon>
        <taxon>Gammaproteobacteria</taxon>
        <taxon>Enterobacterales</taxon>
        <taxon>Pectobacteriaceae</taxon>
        <taxon>Acerihabitans</taxon>
    </lineage>
</organism>
<dbReference type="InterPro" id="IPR010835">
    <property type="entry name" value="DUF1439"/>
</dbReference>